<keyword evidence="1" id="KW-0472">Membrane</keyword>
<name>A0A6G1EN83_9ORYZ</name>
<accession>A0A6G1EN83</accession>
<evidence type="ECO:0000256" key="1">
    <source>
        <dbReference type="SAM" id="Phobius"/>
    </source>
</evidence>
<comment type="caution">
    <text evidence="2">The sequence shown here is derived from an EMBL/GenBank/DDBJ whole genome shotgun (WGS) entry which is preliminary data.</text>
</comment>
<protein>
    <submittedName>
        <fullName evidence="2">Uncharacterized protein</fullName>
    </submittedName>
</protein>
<dbReference type="AlphaFoldDB" id="A0A6G1EN83"/>
<dbReference type="Proteomes" id="UP000479710">
    <property type="component" value="Unassembled WGS sequence"/>
</dbReference>
<dbReference type="OrthoDB" id="643891at2759"/>
<gene>
    <name evidence="2" type="ORF">E2562_021793</name>
</gene>
<keyword evidence="1" id="KW-1133">Transmembrane helix</keyword>
<dbReference type="EMBL" id="SPHZ02000003">
    <property type="protein sequence ID" value="KAF0926077.1"/>
    <property type="molecule type" value="Genomic_DNA"/>
</dbReference>
<organism evidence="2 3">
    <name type="scientific">Oryza meyeriana var. granulata</name>
    <dbReference type="NCBI Taxonomy" id="110450"/>
    <lineage>
        <taxon>Eukaryota</taxon>
        <taxon>Viridiplantae</taxon>
        <taxon>Streptophyta</taxon>
        <taxon>Embryophyta</taxon>
        <taxon>Tracheophyta</taxon>
        <taxon>Spermatophyta</taxon>
        <taxon>Magnoliopsida</taxon>
        <taxon>Liliopsida</taxon>
        <taxon>Poales</taxon>
        <taxon>Poaceae</taxon>
        <taxon>BOP clade</taxon>
        <taxon>Oryzoideae</taxon>
        <taxon>Oryzeae</taxon>
        <taxon>Oryzinae</taxon>
        <taxon>Oryza</taxon>
        <taxon>Oryza meyeriana</taxon>
    </lineage>
</organism>
<keyword evidence="3" id="KW-1185">Reference proteome</keyword>
<keyword evidence="1" id="KW-0812">Transmembrane</keyword>
<evidence type="ECO:0000313" key="2">
    <source>
        <dbReference type="EMBL" id="KAF0926077.1"/>
    </source>
</evidence>
<feature type="transmembrane region" description="Helical" evidence="1">
    <location>
        <begin position="107"/>
        <end position="129"/>
    </location>
</feature>
<evidence type="ECO:0000313" key="3">
    <source>
        <dbReference type="Proteomes" id="UP000479710"/>
    </source>
</evidence>
<proteinExistence type="predicted"/>
<reference evidence="2 3" key="1">
    <citation type="submission" date="2019-11" db="EMBL/GenBank/DDBJ databases">
        <title>Whole genome sequence of Oryza granulata.</title>
        <authorList>
            <person name="Li W."/>
        </authorList>
    </citation>
    <scope>NUCLEOTIDE SEQUENCE [LARGE SCALE GENOMIC DNA]</scope>
    <source>
        <strain evidence="3">cv. Menghai</strain>
        <tissue evidence="2">Leaf</tissue>
    </source>
</reference>
<sequence length="189" mass="20992">MPSLHPASPWISRPGPATQLMRAFSSPATGNTSAAAAATRICRIPNLQGRQHLPVVCKGTESMQWAGQKRFFSVEVKAKDAKLMESAWSSVKRLMAWFDEQANPRNATIFFAIINVIYLGIFIRGCLTLDGYAKDCTTYRRCHGSYLQEMSWLLLMSLVSCPHCLECCVISSAFLHVVAIAYVRLLSIC</sequence>